<sequence length="614" mass="71720">MSYYRLVAGNDDGDGDGDERRTFADEDVAEAQLPEPFDYREAMREDKSDEPKGLHLTYDAQQVFPRNIRMNTETPLIWIRELCLNRDDAEERQLQFHEHQEAWTFSYSCRMLNMDDFMEHEAYEEAVRLAPRITGRTKLWLSDAETIQLKPLPRHNPIKLGQWRGTGHPPLPFEYLPLDIVAREIRLVVLQPTKEIGDPLVAHLAHEPLHNEPTYECLFNITRNLDQALRGMRDTETTAVFWIDAICTNQADAREKSRQVPCMYSLYENATSVLIWLCSADEETDIAMDMVNEMAMDDPRELFSVSPDGSMRINYSTRMCRAFAALYRLLIRPYFTRVWVVQEVAMSSNPTAWCGRKRVGWNRLVQSAYLLERNWHDFSYQPHFPENLPRNPIVVAHKFRHIHRLNYNRYVQEHNRRGSLFHLALVTRMQECLNPRDKLYGLWDLASDTRLLNLKPDYSKPVVDVYIEFVKAHVERTMSLDIICAAAGSKDDNIPSWCPDWRESPVIHTLIHHNLPHTGPFEITPIEERRLYRASRDTRSAHGFFFNNRTLVCAGIEVNHVENISDTNAAFDETVLKNWRNIAQVKCHHNNKPLSDREVDEQFSSNYAQFRGKD</sequence>
<dbReference type="OrthoDB" id="4850726at2759"/>
<dbReference type="PANTHER" id="PTHR24148:SF64">
    <property type="entry name" value="HETEROKARYON INCOMPATIBILITY DOMAIN-CONTAINING PROTEIN"/>
    <property type="match status" value="1"/>
</dbReference>
<dbReference type="InterPro" id="IPR052895">
    <property type="entry name" value="HetReg/Transcr_Mod"/>
</dbReference>
<dbReference type="InterPro" id="IPR010730">
    <property type="entry name" value="HET"/>
</dbReference>
<dbReference type="Pfam" id="PF06985">
    <property type="entry name" value="HET"/>
    <property type="match status" value="1"/>
</dbReference>
<feature type="domain" description="Heterokaryon incompatibility" evidence="2">
    <location>
        <begin position="217"/>
        <end position="343"/>
    </location>
</feature>
<evidence type="ECO:0000259" key="2">
    <source>
        <dbReference type="Pfam" id="PF06985"/>
    </source>
</evidence>
<evidence type="ECO:0000256" key="1">
    <source>
        <dbReference type="SAM" id="MobiDB-lite"/>
    </source>
</evidence>
<dbReference type="EMBL" id="ML996101">
    <property type="protein sequence ID" value="KAF2740130.1"/>
    <property type="molecule type" value="Genomic_DNA"/>
</dbReference>
<keyword evidence="4" id="KW-1185">Reference proteome</keyword>
<name>A0A9P4V939_9PLEO</name>
<gene>
    <name evidence="3" type="ORF">EJ04DRAFT_559155</name>
</gene>
<accession>A0A9P4V939</accession>
<dbReference type="Proteomes" id="UP000799444">
    <property type="component" value="Unassembled WGS sequence"/>
</dbReference>
<dbReference type="PANTHER" id="PTHR24148">
    <property type="entry name" value="ANKYRIN REPEAT DOMAIN-CONTAINING PROTEIN 39 HOMOLOG-RELATED"/>
    <property type="match status" value="1"/>
</dbReference>
<comment type="caution">
    <text evidence="3">The sequence shown here is derived from an EMBL/GenBank/DDBJ whole genome shotgun (WGS) entry which is preliminary data.</text>
</comment>
<protein>
    <recommendedName>
        <fullName evidence="2">Heterokaryon incompatibility domain-containing protein</fullName>
    </recommendedName>
</protein>
<evidence type="ECO:0000313" key="4">
    <source>
        <dbReference type="Proteomes" id="UP000799444"/>
    </source>
</evidence>
<proteinExistence type="predicted"/>
<organism evidence="3 4">
    <name type="scientific">Polyplosphaeria fusca</name>
    <dbReference type="NCBI Taxonomy" id="682080"/>
    <lineage>
        <taxon>Eukaryota</taxon>
        <taxon>Fungi</taxon>
        <taxon>Dikarya</taxon>
        <taxon>Ascomycota</taxon>
        <taxon>Pezizomycotina</taxon>
        <taxon>Dothideomycetes</taxon>
        <taxon>Pleosporomycetidae</taxon>
        <taxon>Pleosporales</taxon>
        <taxon>Tetraplosphaeriaceae</taxon>
        <taxon>Polyplosphaeria</taxon>
    </lineage>
</organism>
<evidence type="ECO:0000313" key="3">
    <source>
        <dbReference type="EMBL" id="KAF2740130.1"/>
    </source>
</evidence>
<feature type="region of interest" description="Disordered" evidence="1">
    <location>
        <begin position="1"/>
        <end position="27"/>
    </location>
</feature>
<reference evidence="3" key="1">
    <citation type="journal article" date="2020" name="Stud. Mycol.">
        <title>101 Dothideomycetes genomes: a test case for predicting lifestyles and emergence of pathogens.</title>
        <authorList>
            <person name="Haridas S."/>
            <person name="Albert R."/>
            <person name="Binder M."/>
            <person name="Bloem J."/>
            <person name="Labutti K."/>
            <person name="Salamov A."/>
            <person name="Andreopoulos B."/>
            <person name="Baker S."/>
            <person name="Barry K."/>
            <person name="Bills G."/>
            <person name="Bluhm B."/>
            <person name="Cannon C."/>
            <person name="Castanera R."/>
            <person name="Culley D."/>
            <person name="Daum C."/>
            <person name="Ezra D."/>
            <person name="Gonzalez J."/>
            <person name="Henrissat B."/>
            <person name="Kuo A."/>
            <person name="Liang C."/>
            <person name="Lipzen A."/>
            <person name="Lutzoni F."/>
            <person name="Magnuson J."/>
            <person name="Mondo S."/>
            <person name="Nolan M."/>
            <person name="Ohm R."/>
            <person name="Pangilinan J."/>
            <person name="Park H.-J."/>
            <person name="Ramirez L."/>
            <person name="Alfaro M."/>
            <person name="Sun H."/>
            <person name="Tritt A."/>
            <person name="Yoshinaga Y."/>
            <person name="Zwiers L.-H."/>
            <person name="Turgeon B."/>
            <person name="Goodwin S."/>
            <person name="Spatafora J."/>
            <person name="Crous P."/>
            <person name="Grigoriev I."/>
        </authorList>
    </citation>
    <scope>NUCLEOTIDE SEQUENCE</scope>
    <source>
        <strain evidence="3">CBS 125425</strain>
    </source>
</reference>
<dbReference type="AlphaFoldDB" id="A0A9P4V939"/>